<reference evidence="2 3" key="1">
    <citation type="journal article" date="2024" name="G3 (Bethesda)">
        <title>Genome assembly of Hibiscus sabdariffa L. provides insights into metabolisms of medicinal natural products.</title>
        <authorList>
            <person name="Kim T."/>
        </authorList>
    </citation>
    <scope>NUCLEOTIDE SEQUENCE [LARGE SCALE GENOMIC DNA]</scope>
    <source>
        <strain evidence="2">TK-2024</strain>
        <tissue evidence="2">Old leaves</tissue>
    </source>
</reference>
<comment type="caution">
    <text evidence="2">The sequence shown here is derived from an EMBL/GenBank/DDBJ whole genome shotgun (WGS) entry which is preliminary data.</text>
</comment>
<evidence type="ECO:0000313" key="2">
    <source>
        <dbReference type="EMBL" id="KAK8521609.1"/>
    </source>
</evidence>
<proteinExistence type="predicted"/>
<feature type="compositionally biased region" description="Basic and acidic residues" evidence="1">
    <location>
        <begin position="1"/>
        <end position="10"/>
    </location>
</feature>
<dbReference type="EMBL" id="JBBPBM010000047">
    <property type="protein sequence ID" value="KAK8521609.1"/>
    <property type="molecule type" value="Genomic_DNA"/>
</dbReference>
<protein>
    <submittedName>
        <fullName evidence="2">Uncharacterized protein</fullName>
    </submittedName>
</protein>
<accession>A0ABR2CPF7</accession>
<keyword evidence="3" id="KW-1185">Reference proteome</keyword>
<feature type="region of interest" description="Disordered" evidence="1">
    <location>
        <begin position="1"/>
        <end position="37"/>
    </location>
</feature>
<feature type="compositionally biased region" description="Polar residues" evidence="1">
    <location>
        <begin position="20"/>
        <end position="36"/>
    </location>
</feature>
<dbReference type="Proteomes" id="UP001472677">
    <property type="component" value="Unassembled WGS sequence"/>
</dbReference>
<evidence type="ECO:0000256" key="1">
    <source>
        <dbReference type="SAM" id="MobiDB-lite"/>
    </source>
</evidence>
<organism evidence="2 3">
    <name type="scientific">Hibiscus sabdariffa</name>
    <name type="common">roselle</name>
    <dbReference type="NCBI Taxonomy" id="183260"/>
    <lineage>
        <taxon>Eukaryota</taxon>
        <taxon>Viridiplantae</taxon>
        <taxon>Streptophyta</taxon>
        <taxon>Embryophyta</taxon>
        <taxon>Tracheophyta</taxon>
        <taxon>Spermatophyta</taxon>
        <taxon>Magnoliopsida</taxon>
        <taxon>eudicotyledons</taxon>
        <taxon>Gunneridae</taxon>
        <taxon>Pentapetalae</taxon>
        <taxon>rosids</taxon>
        <taxon>malvids</taxon>
        <taxon>Malvales</taxon>
        <taxon>Malvaceae</taxon>
        <taxon>Malvoideae</taxon>
        <taxon>Hibiscus</taxon>
    </lineage>
</organism>
<sequence>MESKQVEHYIDVGSKGETIPQVSSENENTTAPSQEYSIAKNRPRREAKLPKMYVDVDLVAYALSVVEDNDAYLDLLSYLEGS</sequence>
<name>A0ABR2CPF7_9ROSI</name>
<gene>
    <name evidence="2" type="ORF">V6N12_031503</name>
</gene>
<evidence type="ECO:0000313" key="3">
    <source>
        <dbReference type="Proteomes" id="UP001472677"/>
    </source>
</evidence>